<evidence type="ECO:0000313" key="2">
    <source>
        <dbReference type="Proteomes" id="UP001054252"/>
    </source>
</evidence>
<accession>A0AAV5MF21</accession>
<protein>
    <submittedName>
        <fullName evidence="1">Uncharacterized protein</fullName>
    </submittedName>
</protein>
<gene>
    <name evidence="1" type="ORF">SLEP1_g55278</name>
</gene>
<sequence>MKSHGRCGRSGVDAAACCAPIPCGRTCSRVKNESSSLYGFWVQEGGREKVRAFRR</sequence>
<dbReference type="Proteomes" id="UP001054252">
    <property type="component" value="Unassembled WGS sequence"/>
</dbReference>
<dbReference type="EMBL" id="BPVZ01000258">
    <property type="protein sequence ID" value="GKV48466.1"/>
    <property type="molecule type" value="Genomic_DNA"/>
</dbReference>
<name>A0AAV5MF21_9ROSI</name>
<dbReference type="AlphaFoldDB" id="A0AAV5MF21"/>
<keyword evidence="2" id="KW-1185">Reference proteome</keyword>
<evidence type="ECO:0000313" key="1">
    <source>
        <dbReference type="EMBL" id="GKV48466.1"/>
    </source>
</evidence>
<comment type="caution">
    <text evidence="1">The sequence shown here is derived from an EMBL/GenBank/DDBJ whole genome shotgun (WGS) entry which is preliminary data.</text>
</comment>
<organism evidence="1 2">
    <name type="scientific">Rubroshorea leprosula</name>
    <dbReference type="NCBI Taxonomy" id="152421"/>
    <lineage>
        <taxon>Eukaryota</taxon>
        <taxon>Viridiplantae</taxon>
        <taxon>Streptophyta</taxon>
        <taxon>Embryophyta</taxon>
        <taxon>Tracheophyta</taxon>
        <taxon>Spermatophyta</taxon>
        <taxon>Magnoliopsida</taxon>
        <taxon>eudicotyledons</taxon>
        <taxon>Gunneridae</taxon>
        <taxon>Pentapetalae</taxon>
        <taxon>rosids</taxon>
        <taxon>malvids</taxon>
        <taxon>Malvales</taxon>
        <taxon>Dipterocarpaceae</taxon>
        <taxon>Rubroshorea</taxon>
    </lineage>
</organism>
<reference evidence="1 2" key="1">
    <citation type="journal article" date="2021" name="Commun. Biol.">
        <title>The genome of Shorea leprosula (Dipterocarpaceae) highlights the ecological relevance of drought in aseasonal tropical rainforests.</title>
        <authorList>
            <person name="Ng K.K.S."/>
            <person name="Kobayashi M.J."/>
            <person name="Fawcett J.A."/>
            <person name="Hatakeyama M."/>
            <person name="Paape T."/>
            <person name="Ng C.H."/>
            <person name="Ang C.C."/>
            <person name="Tnah L.H."/>
            <person name="Lee C.T."/>
            <person name="Nishiyama T."/>
            <person name="Sese J."/>
            <person name="O'Brien M.J."/>
            <person name="Copetti D."/>
            <person name="Mohd Noor M.I."/>
            <person name="Ong R.C."/>
            <person name="Putra M."/>
            <person name="Sireger I.Z."/>
            <person name="Indrioko S."/>
            <person name="Kosugi Y."/>
            <person name="Izuno A."/>
            <person name="Isagi Y."/>
            <person name="Lee S.L."/>
            <person name="Shimizu K.K."/>
        </authorList>
    </citation>
    <scope>NUCLEOTIDE SEQUENCE [LARGE SCALE GENOMIC DNA]</scope>
    <source>
        <strain evidence="1">214</strain>
    </source>
</reference>
<proteinExistence type="predicted"/>